<protein>
    <recommendedName>
        <fullName evidence="4">PH (Pleckstrin Homology) domain-containing protein</fullName>
    </recommendedName>
</protein>
<sequence>MESGILCTLTPSPARRGIAVLCLSAVAALLLWVAVTSPPNDLGWLAFTVGTGAFMLWCAWQLWAATARRIVLTREGLFDSSGACLARIDDIANVDRGVFAFKPSGGFAIVLKTPLGRDWAPGLWWRFGRRLGIGGVTPNAQGKVLAEAITLMLMEKNGTTL</sequence>
<feature type="transmembrane region" description="Helical" evidence="1">
    <location>
        <begin position="42"/>
        <end position="64"/>
    </location>
</feature>
<organism evidence="2 3">
    <name type="scientific">Meridianimarinicoccus roseus</name>
    <dbReference type="NCBI Taxonomy" id="2072018"/>
    <lineage>
        <taxon>Bacteria</taxon>
        <taxon>Pseudomonadati</taxon>
        <taxon>Pseudomonadota</taxon>
        <taxon>Alphaproteobacteria</taxon>
        <taxon>Rhodobacterales</taxon>
        <taxon>Paracoccaceae</taxon>
        <taxon>Meridianimarinicoccus</taxon>
    </lineage>
</organism>
<dbReference type="AlphaFoldDB" id="A0A2V2LGT6"/>
<keyword evidence="1" id="KW-0812">Transmembrane</keyword>
<keyword evidence="3" id="KW-1185">Reference proteome</keyword>
<keyword evidence="1" id="KW-1133">Transmembrane helix</keyword>
<evidence type="ECO:0008006" key="4">
    <source>
        <dbReference type="Google" id="ProtNLM"/>
    </source>
</evidence>
<dbReference type="RefSeq" id="WP_109811205.1">
    <property type="nucleotide sequence ID" value="NZ_QGKU01000030.1"/>
</dbReference>
<gene>
    <name evidence="2" type="ORF">DKT77_08125</name>
</gene>
<feature type="transmembrane region" description="Helical" evidence="1">
    <location>
        <begin position="18"/>
        <end position="36"/>
    </location>
</feature>
<evidence type="ECO:0000313" key="2">
    <source>
        <dbReference type="EMBL" id="PWR03171.1"/>
    </source>
</evidence>
<proteinExistence type="predicted"/>
<dbReference type="EMBL" id="QGKU01000030">
    <property type="protein sequence ID" value="PWR03171.1"/>
    <property type="molecule type" value="Genomic_DNA"/>
</dbReference>
<keyword evidence="1" id="KW-0472">Membrane</keyword>
<dbReference type="OrthoDB" id="7862519at2"/>
<evidence type="ECO:0000313" key="3">
    <source>
        <dbReference type="Proteomes" id="UP000245680"/>
    </source>
</evidence>
<dbReference type="Proteomes" id="UP000245680">
    <property type="component" value="Unassembled WGS sequence"/>
</dbReference>
<name>A0A2V2LGT6_9RHOB</name>
<evidence type="ECO:0000256" key="1">
    <source>
        <dbReference type="SAM" id="Phobius"/>
    </source>
</evidence>
<comment type="caution">
    <text evidence="2">The sequence shown here is derived from an EMBL/GenBank/DDBJ whole genome shotgun (WGS) entry which is preliminary data.</text>
</comment>
<accession>A0A2V2LGT6</accession>
<reference evidence="2 3" key="1">
    <citation type="submission" date="2018-05" db="EMBL/GenBank/DDBJ databases">
        <title>Rhodobacteraceae gen. nov., sp. nov. isolated from sea water.</title>
        <authorList>
            <person name="Ren Y."/>
        </authorList>
    </citation>
    <scope>NUCLEOTIDE SEQUENCE [LARGE SCALE GENOMIC DNA]</scope>
    <source>
        <strain evidence="2 3">TG-679</strain>
    </source>
</reference>